<dbReference type="EMBL" id="HBUE01207284">
    <property type="protein sequence ID" value="CAG6532723.1"/>
    <property type="molecule type" value="Transcribed_RNA"/>
</dbReference>
<sequence>MVEIRAMAHVKSKKMTATSRLKYVEMALNSSRLVGSLKEQSRWAAPEQKWLMKKMKAGTRSNTAAAPRFPPNSRRSCSCFEALRRAYDFSRTPLSSRRKLWNSMSSWSENSCESLATLTDRDAVARPPVEVTTDR</sequence>
<organism evidence="1">
    <name type="scientific">Culex pipiens</name>
    <name type="common">House mosquito</name>
    <dbReference type="NCBI Taxonomy" id="7175"/>
    <lineage>
        <taxon>Eukaryota</taxon>
        <taxon>Metazoa</taxon>
        <taxon>Ecdysozoa</taxon>
        <taxon>Arthropoda</taxon>
        <taxon>Hexapoda</taxon>
        <taxon>Insecta</taxon>
        <taxon>Pterygota</taxon>
        <taxon>Neoptera</taxon>
        <taxon>Endopterygota</taxon>
        <taxon>Diptera</taxon>
        <taxon>Nematocera</taxon>
        <taxon>Culicoidea</taxon>
        <taxon>Culicidae</taxon>
        <taxon>Culicinae</taxon>
        <taxon>Culicini</taxon>
        <taxon>Culex</taxon>
        <taxon>Culex</taxon>
    </lineage>
</organism>
<dbReference type="EMBL" id="HBUE01313592">
    <property type="protein sequence ID" value="CAG6584595.1"/>
    <property type="molecule type" value="Transcribed_RNA"/>
</dbReference>
<evidence type="ECO:0000313" key="1">
    <source>
        <dbReference type="EMBL" id="CAG6532723.1"/>
    </source>
</evidence>
<dbReference type="AlphaFoldDB" id="A0A8D8HDF7"/>
<accession>A0A8D8HDF7</accession>
<proteinExistence type="predicted"/>
<reference evidence="1" key="1">
    <citation type="submission" date="2021-05" db="EMBL/GenBank/DDBJ databases">
        <authorList>
            <person name="Alioto T."/>
            <person name="Alioto T."/>
            <person name="Gomez Garrido J."/>
        </authorList>
    </citation>
    <scope>NUCLEOTIDE SEQUENCE</scope>
</reference>
<name>A0A8D8HDF7_CULPI</name>
<protein>
    <submittedName>
        <fullName evidence="1">(northern house mosquito) hypothetical protein</fullName>
    </submittedName>
</protein>